<feature type="region of interest" description="Disordered" evidence="1">
    <location>
        <begin position="111"/>
        <end position="144"/>
    </location>
</feature>
<comment type="caution">
    <text evidence="3">The sequence shown here is derived from an EMBL/GenBank/DDBJ whole genome shotgun (WGS) entry which is preliminary data.</text>
</comment>
<evidence type="ECO:0000256" key="1">
    <source>
        <dbReference type="SAM" id="MobiDB-lite"/>
    </source>
</evidence>
<dbReference type="Proteomes" id="UP000753802">
    <property type="component" value="Unassembled WGS sequence"/>
</dbReference>
<reference evidence="3 4" key="1">
    <citation type="submission" date="2020-01" db="EMBL/GenBank/DDBJ databases">
        <title>Genome analysis.</title>
        <authorList>
            <person name="Wu S."/>
            <person name="Wang G."/>
        </authorList>
    </citation>
    <scope>NUCLEOTIDE SEQUENCE [LARGE SCALE GENOMIC DNA]</scope>
    <source>
        <strain evidence="3 4">SYL130</strain>
    </source>
</reference>
<keyword evidence="2" id="KW-0472">Membrane</keyword>
<accession>A0ABW9ZY58</accession>
<name>A0ABW9ZY58_9BACT</name>
<keyword evidence="4" id="KW-1185">Reference proteome</keyword>
<organism evidence="3 4">
    <name type="scientific">Sediminibacterium roseum</name>
    <dbReference type="NCBI Taxonomy" id="1978412"/>
    <lineage>
        <taxon>Bacteria</taxon>
        <taxon>Pseudomonadati</taxon>
        <taxon>Bacteroidota</taxon>
        <taxon>Chitinophagia</taxon>
        <taxon>Chitinophagales</taxon>
        <taxon>Chitinophagaceae</taxon>
        <taxon>Sediminibacterium</taxon>
    </lineage>
</organism>
<feature type="transmembrane region" description="Helical" evidence="2">
    <location>
        <begin position="85"/>
        <end position="106"/>
    </location>
</feature>
<feature type="compositionally biased region" description="Polar residues" evidence="1">
    <location>
        <begin position="120"/>
        <end position="131"/>
    </location>
</feature>
<evidence type="ECO:0000313" key="4">
    <source>
        <dbReference type="Proteomes" id="UP000753802"/>
    </source>
</evidence>
<evidence type="ECO:0008006" key="5">
    <source>
        <dbReference type="Google" id="ProtNLM"/>
    </source>
</evidence>
<evidence type="ECO:0000313" key="3">
    <source>
        <dbReference type="EMBL" id="NCI49910.1"/>
    </source>
</evidence>
<sequence>MSKPLHHINYSFEDIERYLQGKMPPAEMHALEKAALQDPFLADVIEGYERVELSTVESDLSEIRQSLASGNEDTRVIPMRARKQWWKVAAMIILVAGAAAVGWQLMPDHSTRREAAKESTGMTLSPPQKQQEAGAPVAKRSDASPDIASITKKPAGAAHAVKKAPGPMVLQNEQTLSRDMVAADALQSRVIKRSTDTATTTSINIAGSEMANNVLRGKLAELSVLNRKNERITNPVRTENARLSYVNGNEKPDSLATLAGFQKSVAPLSKAQVSAFSVANAAVVTGVGISSNITSAGNVVPTVVMSPESSPLNEVVIVAPRSEKKKDLLGAAMTKTQNNDATIDLKQKKELDPKGANLLFFPLGEWEKFKIELRNKIRIFKKDPSGVLGDIELKLVLDKNGKAVEVYILKSYDASVNDLVIKAVKDYPRWRTLADGKDGQQIEFTIRL</sequence>
<dbReference type="EMBL" id="JAACJS010000012">
    <property type="protein sequence ID" value="NCI49910.1"/>
    <property type="molecule type" value="Genomic_DNA"/>
</dbReference>
<protein>
    <recommendedName>
        <fullName evidence="5">TonB C-terminal domain-containing protein</fullName>
    </recommendedName>
</protein>
<proteinExistence type="predicted"/>
<evidence type="ECO:0000256" key="2">
    <source>
        <dbReference type="SAM" id="Phobius"/>
    </source>
</evidence>
<keyword evidence="2" id="KW-1133">Transmembrane helix</keyword>
<gene>
    <name evidence="3" type="ORF">GWC95_08255</name>
</gene>
<keyword evidence="2" id="KW-0812">Transmembrane</keyword>
<dbReference type="RefSeq" id="WP_161818235.1">
    <property type="nucleotide sequence ID" value="NZ_JAACJS010000012.1"/>
</dbReference>